<evidence type="ECO:0000313" key="2">
    <source>
        <dbReference type="Proteomes" id="UP001162156"/>
    </source>
</evidence>
<reference evidence="1" key="1">
    <citation type="journal article" date="2023" name="Insect Mol. Biol.">
        <title>Genome sequencing provides insights into the evolution of gene families encoding plant cell wall-degrading enzymes in longhorned beetles.</title>
        <authorList>
            <person name="Shin N.R."/>
            <person name="Okamura Y."/>
            <person name="Kirsch R."/>
            <person name="Pauchet Y."/>
        </authorList>
    </citation>
    <scope>NUCLEOTIDE SEQUENCE</scope>
    <source>
        <strain evidence="1">RBIC_L_NR</strain>
    </source>
</reference>
<keyword evidence="2" id="KW-1185">Reference proteome</keyword>
<evidence type="ECO:0000313" key="1">
    <source>
        <dbReference type="EMBL" id="KAJ8970200.1"/>
    </source>
</evidence>
<gene>
    <name evidence="1" type="ORF">NQ314_001347</name>
</gene>
<dbReference type="EMBL" id="JANEYF010000394">
    <property type="protein sequence ID" value="KAJ8970200.1"/>
    <property type="molecule type" value="Genomic_DNA"/>
</dbReference>
<name>A0AAV8ZVK4_9CUCU</name>
<dbReference type="InterPro" id="IPR040155">
    <property type="entry name" value="CEBPZ/Mak21-like"/>
</dbReference>
<sequence>MIIEDPKSFQKCTEQVLIELKDEAKKCHDAEIANYNIKNSKTNSNYQWMKTVMTKGTVSDKIAAHTVSIQDNPLCSLETIRNLVGMVKVGKKKECIAVIETLTELFLSDLLRPDQKLKAFHQRPLSMLGELSSGNAITRRKLLSVWYFEDQLKEVYTSFVLALNAAAHDTVESNKEKALSSIVNTCSLLLKQTMRIR</sequence>
<dbReference type="AlphaFoldDB" id="A0AAV8ZVK4"/>
<dbReference type="PANTHER" id="PTHR12048:SF0">
    <property type="entry name" value="CCAAT_ENHANCER-BINDING PROTEIN ZETA"/>
    <property type="match status" value="1"/>
</dbReference>
<accession>A0AAV8ZVK4</accession>
<dbReference type="Proteomes" id="UP001162156">
    <property type="component" value="Unassembled WGS sequence"/>
</dbReference>
<proteinExistence type="predicted"/>
<comment type="caution">
    <text evidence="1">The sequence shown here is derived from an EMBL/GenBank/DDBJ whole genome shotgun (WGS) entry which is preliminary data.</text>
</comment>
<dbReference type="GO" id="GO:0005634">
    <property type="term" value="C:nucleus"/>
    <property type="evidence" value="ECO:0007669"/>
    <property type="project" value="TreeGrafter"/>
</dbReference>
<organism evidence="1 2">
    <name type="scientific">Rhamnusium bicolor</name>
    <dbReference type="NCBI Taxonomy" id="1586634"/>
    <lineage>
        <taxon>Eukaryota</taxon>
        <taxon>Metazoa</taxon>
        <taxon>Ecdysozoa</taxon>
        <taxon>Arthropoda</taxon>
        <taxon>Hexapoda</taxon>
        <taxon>Insecta</taxon>
        <taxon>Pterygota</taxon>
        <taxon>Neoptera</taxon>
        <taxon>Endopterygota</taxon>
        <taxon>Coleoptera</taxon>
        <taxon>Polyphaga</taxon>
        <taxon>Cucujiformia</taxon>
        <taxon>Chrysomeloidea</taxon>
        <taxon>Cerambycidae</taxon>
        <taxon>Lepturinae</taxon>
        <taxon>Rhagiini</taxon>
        <taxon>Rhamnusium</taxon>
    </lineage>
</organism>
<protein>
    <submittedName>
        <fullName evidence="1">Uncharacterized protein</fullName>
    </submittedName>
</protein>
<dbReference type="PANTHER" id="PTHR12048">
    <property type="entry name" value="CCAAT-BINDING FACTOR-RELATED"/>
    <property type="match status" value="1"/>
</dbReference>